<dbReference type="Proteomes" id="UP001153709">
    <property type="component" value="Chromosome 7"/>
</dbReference>
<dbReference type="EMBL" id="OU898282">
    <property type="protein sequence ID" value="CAG9837870.1"/>
    <property type="molecule type" value="Genomic_DNA"/>
</dbReference>
<keyword evidence="1" id="KW-0732">Signal</keyword>
<feature type="chain" id="PRO_5040367965" evidence="1">
    <location>
        <begin position="19"/>
        <end position="84"/>
    </location>
</feature>
<gene>
    <name evidence="2" type="ORF">DIABBA_LOCUS10821</name>
</gene>
<feature type="signal peptide" evidence="1">
    <location>
        <begin position="1"/>
        <end position="18"/>
    </location>
</feature>
<protein>
    <submittedName>
        <fullName evidence="2">Uncharacterized protein</fullName>
    </submittedName>
</protein>
<keyword evidence="3" id="KW-1185">Reference proteome</keyword>
<dbReference type="Gene3D" id="2.10.25.10">
    <property type="entry name" value="Laminin"/>
    <property type="match status" value="1"/>
</dbReference>
<name>A0A9N9XE06_DIABA</name>
<sequence length="84" mass="9252">MKTIFFAIFMVIVVAAVADPIALPQCGENEIRGCESCCPELEVTCQNKIPQLCLKPCPMICKFKCVCTLGYLRDTNTGKCVKDC</sequence>
<accession>A0A9N9XE06</accession>
<dbReference type="OrthoDB" id="6236007at2759"/>
<organism evidence="2 3">
    <name type="scientific">Diabrotica balteata</name>
    <name type="common">Banded cucumber beetle</name>
    <dbReference type="NCBI Taxonomy" id="107213"/>
    <lineage>
        <taxon>Eukaryota</taxon>
        <taxon>Metazoa</taxon>
        <taxon>Ecdysozoa</taxon>
        <taxon>Arthropoda</taxon>
        <taxon>Hexapoda</taxon>
        <taxon>Insecta</taxon>
        <taxon>Pterygota</taxon>
        <taxon>Neoptera</taxon>
        <taxon>Endopterygota</taxon>
        <taxon>Coleoptera</taxon>
        <taxon>Polyphaga</taxon>
        <taxon>Cucujiformia</taxon>
        <taxon>Chrysomeloidea</taxon>
        <taxon>Chrysomelidae</taxon>
        <taxon>Galerucinae</taxon>
        <taxon>Diabroticina</taxon>
        <taxon>Diabroticites</taxon>
        <taxon>Diabrotica</taxon>
    </lineage>
</organism>
<reference evidence="2" key="1">
    <citation type="submission" date="2022-01" db="EMBL/GenBank/DDBJ databases">
        <authorList>
            <person name="King R."/>
        </authorList>
    </citation>
    <scope>NUCLEOTIDE SEQUENCE</scope>
</reference>
<evidence type="ECO:0000313" key="3">
    <source>
        <dbReference type="Proteomes" id="UP001153709"/>
    </source>
</evidence>
<dbReference type="AlphaFoldDB" id="A0A9N9XE06"/>
<evidence type="ECO:0000256" key="1">
    <source>
        <dbReference type="SAM" id="SignalP"/>
    </source>
</evidence>
<proteinExistence type="predicted"/>
<evidence type="ECO:0000313" key="2">
    <source>
        <dbReference type="EMBL" id="CAG9837870.1"/>
    </source>
</evidence>